<protein>
    <submittedName>
        <fullName evidence="1">Cation-transporting atpase 4</fullName>
    </submittedName>
</protein>
<accession>A0ACC3YK33</accession>
<sequence>MATKPFDEMKVNWITQPDMLGKATVGVTLCLGVLSTLLVIVRVWTRQHTRAIGVDDYLMVAGLAIFIACCISTSFAVYAGMGTIDSRLQEWNKVAGTKGFVLFQVTYSWSLPFVKSSICFTVFRITTHKIYRFILWGVMIASTLSTTVGFIAVVASCRPISYTWDKSIRGKCAPAEIITCISYVVSVLVIVTDWTCAIVPTVVIWRLQMKSRVKASACAILALGAIASAATIIRLPYLQYYSKPEDYLYAVADNMAKIVIWSIFECGIGIIAGSLPSLRRLLRSWIDKSSYGSHSNDISNYLNTGSACPGTNDMQLDSLGRRGNTFSNCQTGHRDTWDQLDDDNSQRNIIIKTQEVSVEISKCPEQNSSRKGLSFS</sequence>
<keyword evidence="2" id="KW-1185">Reference proteome</keyword>
<name>A0ACC3YK33_COLTU</name>
<organism evidence="1 2">
    <name type="scientific">Colletotrichum truncatum</name>
    <name type="common">Anthracnose fungus</name>
    <name type="synonym">Colletotrichum capsici</name>
    <dbReference type="NCBI Taxonomy" id="5467"/>
    <lineage>
        <taxon>Eukaryota</taxon>
        <taxon>Fungi</taxon>
        <taxon>Dikarya</taxon>
        <taxon>Ascomycota</taxon>
        <taxon>Pezizomycotina</taxon>
        <taxon>Sordariomycetes</taxon>
        <taxon>Hypocreomycetidae</taxon>
        <taxon>Glomerellales</taxon>
        <taxon>Glomerellaceae</taxon>
        <taxon>Colletotrichum</taxon>
        <taxon>Colletotrichum truncatum species complex</taxon>
    </lineage>
</organism>
<proteinExistence type="predicted"/>
<comment type="caution">
    <text evidence="1">The sequence shown here is derived from an EMBL/GenBank/DDBJ whole genome shotgun (WGS) entry which is preliminary data.</text>
</comment>
<reference evidence="1 2" key="1">
    <citation type="journal article" date="2020" name="Phytopathology">
        <title>Genome Sequence Resources of Colletotrichum truncatum, C. plurivorum, C. musicola, and C. sojae: Four Species Pathogenic to Soybean (Glycine max).</title>
        <authorList>
            <person name="Rogerio F."/>
            <person name="Boufleur T.R."/>
            <person name="Ciampi-Guillardi M."/>
            <person name="Sukno S.A."/>
            <person name="Thon M.R."/>
            <person name="Massola Junior N.S."/>
            <person name="Baroncelli R."/>
        </authorList>
    </citation>
    <scope>NUCLEOTIDE SEQUENCE [LARGE SCALE GENOMIC DNA]</scope>
    <source>
        <strain evidence="1 2">CMES1059</strain>
    </source>
</reference>
<evidence type="ECO:0000313" key="1">
    <source>
        <dbReference type="EMBL" id="KAL0932269.1"/>
    </source>
</evidence>
<evidence type="ECO:0000313" key="2">
    <source>
        <dbReference type="Proteomes" id="UP000805649"/>
    </source>
</evidence>
<dbReference type="EMBL" id="VUJX02000009">
    <property type="protein sequence ID" value="KAL0932269.1"/>
    <property type="molecule type" value="Genomic_DNA"/>
</dbReference>
<gene>
    <name evidence="1" type="ORF">CTRU02_213222</name>
</gene>
<dbReference type="Proteomes" id="UP000805649">
    <property type="component" value="Unassembled WGS sequence"/>
</dbReference>